<dbReference type="RefSeq" id="WP_173499713.1">
    <property type="nucleotide sequence ID" value="NZ_JABSOD010000002.1"/>
</dbReference>
<organism evidence="1 2">
    <name type="scientific">Rheinheimera lutimaris</name>
    <dbReference type="NCBI Taxonomy" id="2740584"/>
    <lineage>
        <taxon>Bacteria</taxon>
        <taxon>Pseudomonadati</taxon>
        <taxon>Pseudomonadota</taxon>
        <taxon>Gammaproteobacteria</taxon>
        <taxon>Chromatiales</taxon>
        <taxon>Chromatiaceae</taxon>
        <taxon>Rheinheimera</taxon>
    </lineage>
</organism>
<sequence>MTVKLEKVIEDAKALSVNDRALLAHCLISSLDTTRDDNVDAAWTSVAEQRLLELESGETQGVSWDDIKSKLKLAR</sequence>
<accession>A0A7Y5AP18</accession>
<evidence type="ECO:0000313" key="1">
    <source>
        <dbReference type="EMBL" id="NRQ41465.1"/>
    </source>
</evidence>
<comment type="caution">
    <text evidence="1">The sequence shown here is derived from an EMBL/GenBank/DDBJ whole genome shotgun (WGS) entry which is preliminary data.</text>
</comment>
<dbReference type="Pfam" id="PF09720">
    <property type="entry name" value="Unstab_antitox"/>
    <property type="match status" value="1"/>
</dbReference>
<dbReference type="AlphaFoldDB" id="A0A7Y5AP18"/>
<name>A0A7Y5AP18_9GAMM</name>
<proteinExistence type="predicted"/>
<dbReference type="InterPro" id="IPR013406">
    <property type="entry name" value="CHP02574_addiction_mod"/>
</dbReference>
<dbReference type="EMBL" id="JABSOD010000002">
    <property type="protein sequence ID" value="NRQ41465.1"/>
    <property type="molecule type" value="Genomic_DNA"/>
</dbReference>
<gene>
    <name evidence="1" type="ORF">HRH59_02605</name>
</gene>
<evidence type="ECO:0000313" key="2">
    <source>
        <dbReference type="Proteomes" id="UP000523161"/>
    </source>
</evidence>
<protein>
    <submittedName>
        <fullName evidence="1">Addiction module protein</fullName>
    </submittedName>
</protein>
<dbReference type="Proteomes" id="UP000523161">
    <property type="component" value="Unassembled WGS sequence"/>
</dbReference>
<keyword evidence="2" id="KW-1185">Reference proteome</keyword>
<reference evidence="1 2" key="1">
    <citation type="submission" date="2020-06" db="EMBL/GenBank/DDBJ databases">
        <title>Rheinheimera sp. nov., a marine bacterium isolated from coastal.</title>
        <authorList>
            <person name="Yu Q."/>
            <person name="Qi Y."/>
            <person name="Pu J."/>
        </authorList>
    </citation>
    <scope>NUCLEOTIDE SEQUENCE [LARGE SCALE GENOMIC DNA]</scope>
    <source>
        <strain evidence="1 2">YQF-2</strain>
    </source>
</reference>